<feature type="compositionally biased region" description="Low complexity" evidence="11">
    <location>
        <begin position="344"/>
        <end position="358"/>
    </location>
</feature>
<gene>
    <name evidence="13" type="ORF">PENTCL1PPCAC_17876</name>
</gene>
<evidence type="ECO:0000256" key="1">
    <source>
        <dbReference type="ARBA" id="ARBA00004123"/>
    </source>
</evidence>
<dbReference type="Proteomes" id="UP001432027">
    <property type="component" value="Unassembled WGS sequence"/>
</dbReference>
<keyword evidence="8" id="KW-0804">Transcription</keyword>
<sequence length="448" mass="49750">QESSSRMGDPPSSSSSSSQLLLLALQERLQSHMRNDSSLILQQMLLGINSSFLPSPLDLASTSTAPSHPLWQHQLCGWPGCDQPVDSFSSFLAHLSAVHPLDERSALQVRQQIDLVDSLEHRLGKERTRLQAMMQHLHMKHSPDTTTPTLGKTDSSNENLPSTSSRIEEKGVGMVPPPIQVLTSVKEEMKDEVKTEIPFGLSSPTIPTQSQTSSFSSSSSNSNLMAKRPRVSDKHTVLPISTDITKNRDFYRTNDVRPPYTYASLIRQAIMDSPECQLTLNEIYNWFTDTFMYFRRNAATWKNAVRHNLSLHKCFARVEQNVKGAVWTVDDSEFYKRRSQRVNPTRSTPSTPSVTTDSTTMARRLLESRLNQDSSSFLDPSHPFSSLLNDNPLSLLAAASAFGSTHSLVPSSTDEMTKPDLPSSAPPMSCSVKEEVSSEDLLSQIPTS</sequence>
<evidence type="ECO:0000256" key="6">
    <source>
        <dbReference type="ARBA" id="ARBA00023015"/>
    </source>
</evidence>
<evidence type="ECO:0000256" key="3">
    <source>
        <dbReference type="ARBA" id="ARBA00022723"/>
    </source>
</evidence>
<evidence type="ECO:0000313" key="13">
    <source>
        <dbReference type="EMBL" id="GMS95701.1"/>
    </source>
</evidence>
<reference evidence="13" key="1">
    <citation type="submission" date="2023-10" db="EMBL/GenBank/DDBJ databases">
        <title>Genome assembly of Pristionchus species.</title>
        <authorList>
            <person name="Yoshida K."/>
            <person name="Sommer R.J."/>
        </authorList>
    </citation>
    <scope>NUCLEOTIDE SEQUENCE</scope>
    <source>
        <strain evidence="13">RS0144</strain>
    </source>
</reference>
<proteinExistence type="predicted"/>
<keyword evidence="2" id="KW-0678">Repressor</keyword>
<feature type="region of interest" description="Disordered" evidence="11">
    <location>
        <begin position="408"/>
        <end position="448"/>
    </location>
</feature>
<feature type="DNA-binding region" description="Fork-head" evidence="10">
    <location>
        <begin position="257"/>
        <end position="332"/>
    </location>
</feature>
<dbReference type="InterPro" id="IPR036388">
    <property type="entry name" value="WH-like_DNA-bd_sf"/>
</dbReference>
<feature type="non-terminal residue" evidence="13">
    <location>
        <position position="1"/>
    </location>
</feature>
<dbReference type="InterPro" id="IPR050998">
    <property type="entry name" value="FOXP"/>
</dbReference>
<evidence type="ECO:0000256" key="10">
    <source>
        <dbReference type="PROSITE-ProRule" id="PRU00089"/>
    </source>
</evidence>
<evidence type="ECO:0000256" key="7">
    <source>
        <dbReference type="ARBA" id="ARBA00023125"/>
    </source>
</evidence>
<evidence type="ECO:0000313" key="14">
    <source>
        <dbReference type="Proteomes" id="UP001432027"/>
    </source>
</evidence>
<dbReference type="InterPro" id="IPR030456">
    <property type="entry name" value="TF_fork_head_CS_2"/>
</dbReference>
<dbReference type="Gene3D" id="1.20.5.340">
    <property type="match status" value="1"/>
</dbReference>
<dbReference type="InterPro" id="IPR047412">
    <property type="entry name" value="FH_FOXP1_P2"/>
</dbReference>
<dbReference type="GO" id="GO:0000981">
    <property type="term" value="F:DNA-binding transcription factor activity, RNA polymerase II-specific"/>
    <property type="evidence" value="ECO:0007669"/>
    <property type="project" value="TreeGrafter"/>
</dbReference>
<feature type="compositionally biased region" description="Low complexity" evidence="11">
    <location>
        <begin position="202"/>
        <end position="223"/>
    </location>
</feature>
<accession>A0AAV5TN15</accession>
<keyword evidence="7 10" id="KW-0238">DNA-binding</keyword>
<evidence type="ECO:0000256" key="9">
    <source>
        <dbReference type="ARBA" id="ARBA00023242"/>
    </source>
</evidence>
<dbReference type="EMBL" id="BTSX01000004">
    <property type="protein sequence ID" value="GMS95701.1"/>
    <property type="molecule type" value="Genomic_DNA"/>
</dbReference>
<keyword evidence="6" id="KW-0805">Transcription regulation</keyword>
<dbReference type="SUPFAM" id="SSF46785">
    <property type="entry name" value="Winged helix' DNA-binding domain"/>
    <property type="match status" value="1"/>
</dbReference>
<dbReference type="CDD" id="cd20065">
    <property type="entry name" value="FH_FOXP2"/>
    <property type="match status" value="1"/>
</dbReference>
<keyword evidence="3" id="KW-0479">Metal-binding</keyword>
<evidence type="ECO:0000256" key="5">
    <source>
        <dbReference type="ARBA" id="ARBA00022833"/>
    </source>
</evidence>
<dbReference type="AlphaFoldDB" id="A0AAV5TN15"/>
<dbReference type="GO" id="GO:0008270">
    <property type="term" value="F:zinc ion binding"/>
    <property type="evidence" value="ECO:0007669"/>
    <property type="project" value="UniProtKB-KW"/>
</dbReference>
<protein>
    <recommendedName>
        <fullName evidence="12">Fork-head domain-containing protein</fullName>
    </recommendedName>
</protein>
<feature type="region of interest" description="Disordered" evidence="11">
    <location>
        <begin position="139"/>
        <end position="171"/>
    </location>
</feature>
<keyword evidence="9 10" id="KW-0539">Nucleus</keyword>
<evidence type="ECO:0000259" key="12">
    <source>
        <dbReference type="PROSITE" id="PS50039"/>
    </source>
</evidence>
<dbReference type="PANTHER" id="PTHR45796:SF4">
    <property type="entry name" value="FORKHEAD BOX P, ISOFORM C"/>
    <property type="match status" value="1"/>
</dbReference>
<feature type="compositionally biased region" description="Polar residues" evidence="11">
    <location>
        <begin position="144"/>
        <end position="165"/>
    </location>
</feature>
<dbReference type="PROSITE" id="PS00658">
    <property type="entry name" value="FORK_HEAD_2"/>
    <property type="match status" value="1"/>
</dbReference>
<dbReference type="GO" id="GO:0005634">
    <property type="term" value="C:nucleus"/>
    <property type="evidence" value="ECO:0007669"/>
    <property type="project" value="UniProtKB-SubCell"/>
</dbReference>
<dbReference type="InterPro" id="IPR036390">
    <property type="entry name" value="WH_DNA-bd_sf"/>
</dbReference>
<dbReference type="Pfam" id="PF16159">
    <property type="entry name" value="FOXP-CC"/>
    <property type="match status" value="1"/>
</dbReference>
<dbReference type="PRINTS" id="PR00053">
    <property type="entry name" value="FORKHEAD"/>
</dbReference>
<organism evidence="13 14">
    <name type="scientific">Pristionchus entomophagus</name>
    <dbReference type="NCBI Taxonomy" id="358040"/>
    <lineage>
        <taxon>Eukaryota</taxon>
        <taxon>Metazoa</taxon>
        <taxon>Ecdysozoa</taxon>
        <taxon>Nematoda</taxon>
        <taxon>Chromadorea</taxon>
        <taxon>Rhabditida</taxon>
        <taxon>Rhabditina</taxon>
        <taxon>Diplogasteromorpha</taxon>
        <taxon>Diplogasteroidea</taxon>
        <taxon>Neodiplogasteridae</taxon>
        <taxon>Pristionchus</taxon>
    </lineage>
</organism>
<dbReference type="PANTHER" id="PTHR45796">
    <property type="entry name" value="FORKHEAD BOX P, ISOFORM C"/>
    <property type="match status" value="1"/>
</dbReference>
<evidence type="ECO:0000256" key="11">
    <source>
        <dbReference type="SAM" id="MobiDB-lite"/>
    </source>
</evidence>
<dbReference type="GO" id="GO:0000978">
    <property type="term" value="F:RNA polymerase II cis-regulatory region sequence-specific DNA binding"/>
    <property type="evidence" value="ECO:0007669"/>
    <property type="project" value="TreeGrafter"/>
</dbReference>
<evidence type="ECO:0000256" key="8">
    <source>
        <dbReference type="ARBA" id="ARBA00023163"/>
    </source>
</evidence>
<comment type="subcellular location">
    <subcellularLocation>
        <location evidence="1 10">Nucleus</location>
    </subcellularLocation>
</comment>
<dbReference type="Gene3D" id="1.10.10.10">
    <property type="entry name" value="Winged helix-like DNA-binding domain superfamily/Winged helix DNA-binding domain"/>
    <property type="match status" value="1"/>
</dbReference>
<feature type="region of interest" description="Disordered" evidence="11">
    <location>
        <begin position="198"/>
        <end position="232"/>
    </location>
</feature>
<evidence type="ECO:0000256" key="2">
    <source>
        <dbReference type="ARBA" id="ARBA00022491"/>
    </source>
</evidence>
<feature type="region of interest" description="Disordered" evidence="11">
    <location>
        <begin position="338"/>
        <end position="358"/>
    </location>
</feature>
<dbReference type="FunFam" id="1.10.10.10:FF:000010">
    <property type="entry name" value="Forkhead box P2 isoform B"/>
    <property type="match status" value="1"/>
</dbReference>
<keyword evidence="4" id="KW-0863">Zinc-finger</keyword>
<dbReference type="PROSITE" id="PS50039">
    <property type="entry name" value="FORK_HEAD_3"/>
    <property type="match status" value="1"/>
</dbReference>
<comment type="caution">
    <text evidence="13">The sequence shown here is derived from an EMBL/GenBank/DDBJ whole genome shotgun (WGS) entry which is preliminary data.</text>
</comment>
<dbReference type="InterPro" id="IPR001766">
    <property type="entry name" value="Fork_head_dom"/>
</dbReference>
<evidence type="ECO:0000256" key="4">
    <source>
        <dbReference type="ARBA" id="ARBA00022771"/>
    </source>
</evidence>
<dbReference type="InterPro" id="IPR032354">
    <property type="entry name" value="FOXP-CC"/>
</dbReference>
<dbReference type="SMART" id="SM00339">
    <property type="entry name" value="FH"/>
    <property type="match status" value="1"/>
</dbReference>
<feature type="domain" description="Fork-head" evidence="12">
    <location>
        <begin position="257"/>
        <end position="332"/>
    </location>
</feature>
<keyword evidence="14" id="KW-1185">Reference proteome</keyword>
<dbReference type="Pfam" id="PF00250">
    <property type="entry name" value="Forkhead"/>
    <property type="match status" value="1"/>
</dbReference>
<keyword evidence="5" id="KW-0862">Zinc</keyword>
<name>A0AAV5TN15_9BILA</name>